<dbReference type="Proteomes" id="UP000273044">
    <property type="component" value="Chromosome"/>
</dbReference>
<dbReference type="InterPro" id="IPR036388">
    <property type="entry name" value="WH-like_DNA-bd_sf"/>
</dbReference>
<dbReference type="EMBL" id="LR134406">
    <property type="protein sequence ID" value="VEH69482.1"/>
    <property type="molecule type" value="Genomic_DNA"/>
</dbReference>
<gene>
    <name evidence="2" type="ORF">NCTC12967_00752</name>
</gene>
<dbReference type="GeneID" id="64406235"/>
<sequence>MTIARQVAGGEQTASAQDAALDLLARHPEGLTVAEIAEQLRLHVTTVRVHLNRLVAEERLLQRDERVGVGRPRRRYFPVPRAVPSATIQDDYQMLTEVLAQVLDVESTKAEDVLKEWAMRTLDAGILGLPKPSEAGWQDKVDVVLGLLRSWGYDPRVTRTGPCRLAAELRGCPLSETAFSCPEAVCGAHQGLIRGALGVLGEADTDVELEADFSGGPCCLRLSRETGHEGEKQ</sequence>
<accession>A0A448MWJ1</accession>
<dbReference type="GO" id="GO:0006355">
    <property type="term" value="P:regulation of DNA-templated transcription"/>
    <property type="evidence" value="ECO:0007669"/>
    <property type="project" value="InterPro"/>
</dbReference>
<evidence type="ECO:0000313" key="2">
    <source>
        <dbReference type="EMBL" id="VEH69482.1"/>
    </source>
</evidence>
<evidence type="ECO:0000313" key="3">
    <source>
        <dbReference type="Proteomes" id="UP000273044"/>
    </source>
</evidence>
<dbReference type="InterPro" id="IPR036390">
    <property type="entry name" value="WH_DNA-bd_sf"/>
</dbReference>
<evidence type="ECO:0000259" key="1">
    <source>
        <dbReference type="Pfam" id="PF09339"/>
    </source>
</evidence>
<reference evidence="2 3" key="1">
    <citation type="submission" date="2018-12" db="EMBL/GenBank/DDBJ databases">
        <authorList>
            <consortium name="Pathogen Informatics"/>
        </authorList>
    </citation>
    <scope>NUCLEOTIDE SEQUENCE [LARGE SCALE GENOMIC DNA]</scope>
    <source>
        <strain evidence="2 3">NCTC12967</strain>
    </source>
</reference>
<keyword evidence="3" id="KW-1185">Reference proteome</keyword>
<feature type="domain" description="HTH iclR-type" evidence="1">
    <location>
        <begin position="21"/>
        <end position="64"/>
    </location>
</feature>
<dbReference type="RefSeq" id="WP_159424558.1">
    <property type="nucleotide sequence ID" value="NZ_CAUVFX010000003.1"/>
</dbReference>
<organism evidence="2 3">
    <name type="scientific">Arachnia propionica</name>
    <dbReference type="NCBI Taxonomy" id="1750"/>
    <lineage>
        <taxon>Bacteria</taxon>
        <taxon>Bacillati</taxon>
        <taxon>Actinomycetota</taxon>
        <taxon>Actinomycetes</taxon>
        <taxon>Propionibacteriales</taxon>
        <taxon>Propionibacteriaceae</taxon>
        <taxon>Arachnia</taxon>
    </lineage>
</organism>
<dbReference type="AlphaFoldDB" id="A0A448MWJ1"/>
<proteinExistence type="predicted"/>
<dbReference type="GO" id="GO:0003677">
    <property type="term" value="F:DNA binding"/>
    <property type="evidence" value="ECO:0007669"/>
    <property type="project" value="InterPro"/>
</dbReference>
<dbReference type="InterPro" id="IPR005471">
    <property type="entry name" value="Tscrpt_reg_IclR_N"/>
</dbReference>
<dbReference type="SUPFAM" id="SSF46785">
    <property type="entry name" value="Winged helix' DNA-binding domain"/>
    <property type="match status" value="1"/>
</dbReference>
<protein>
    <submittedName>
        <fullName evidence="2">IclR helix-turn-helix domain</fullName>
    </submittedName>
</protein>
<dbReference type="Gene3D" id="1.10.10.10">
    <property type="entry name" value="Winged helix-like DNA-binding domain superfamily/Winged helix DNA-binding domain"/>
    <property type="match status" value="1"/>
</dbReference>
<name>A0A448MWJ1_9ACTN</name>
<dbReference type="Pfam" id="PF09339">
    <property type="entry name" value="HTH_IclR"/>
    <property type="match status" value="1"/>
</dbReference>